<dbReference type="EMBL" id="JAGQHR010000846">
    <property type="protein sequence ID" value="MCA9729797.1"/>
    <property type="molecule type" value="Genomic_DNA"/>
</dbReference>
<comment type="caution">
    <text evidence="2">The sequence shown here is derived from an EMBL/GenBank/DDBJ whole genome shotgun (WGS) entry which is preliminary data.</text>
</comment>
<evidence type="ECO:0000313" key="2">
    <source>
        <dbReference type="EMBL" id="MCA9729797.1"/>
    </source>
</evidence>
<feature type="transmembrane region" description="Helical" evidence="1">
    <location>
        <begin position="120"/>
        <end position="137"/>
    </location>
</feature>
<gene>
    <name evidence="2" type="ORF">KC729_19090</name>
</gene>
<feature type="non-terminal residue" evidence="2">
    <location>
        <position position="177"/>
    </location>
</feature>
<dbReference type="EC" id="2.4.-.-" evidence="2"/>
<dbReference type="Proteomes" id="UP000697710">
    <property type="component" value="Unassembled WGS sequence"/>
</dbReference>
<keyword evidence="1" id="KW-1133">Transmembrane helix</keyword>
<keyword evidence="1" id="KW-0812">Transmembrane</keyword>
<sequence length="177" mass="19323">MLSTPRSSTVFRALWVVLLFAGSVRVVYWLVYARTMPFLTHPLADAGIYEGWATAIAQGDVWSRAAGVFYRAPLYPYFLAAIHVGFGETMPWAGLLQSALGIVLLWMVSRLAWRIAGPRAAIASAALLALYGPLVAFESKRLPTTLGLVLHVASLVLLCRLAERPSVRRAVWAGLAL</sequence>
<protein>
    <submittedName>
        <fullName evidence="2">Glycosyltransferase family 39 protein</fullName>
        <ecNumber evidence="2">2.4.-.-</ecNumber>
    </submittedName>
</protein>
<keyword evidence="2" id="KW-0808">Transferase</keyword>
<feature type="transmembrane region" description="Helical" evidence="1">
    <location>
        <begin position="143"/>
        <end position="162"/>
    </location>
</feature>
<keyword evidence="2" id="KW-0328">Glycosyltransferase</keyword>
<reference evidence="2" key="1">
    <citation type="submission" date="2020-04" db="EMBL/GenBank/DDBJ databases">
        <authorList>
            <person name="Zhang T."/>
        </authorList>
    </citation>
    <scope>NUCLEOTIDE SEQUENCE</scope>
    <source>
        <strain evidence="2">HKST-UBA01</strain>
    </source>
</reference>
<dbReference type="GO" id="GO:0016757">
    <property type="term" value="F:glycosyltransferase activity"/>
    <property type="evidence" value="ECO:0007669"/>
    <property type="project" value="UniProtKB-KW"/>
</dbReference>
<reference evidence="2" key="2">
    <citation type="journal article" date="2021" name="Microbiome">
        <title>Successional dynamics and alternative stable states in a saline activated sludge microbial community over 9 years.</title>
        <authorList>
            <person name="Wang Y."/>
            <person name="Ye J."/>
            <person name="Ju F."/>
            <person name="Liu L."/>
            <person name="Boyd J.A."/>
            <person name="Deng Y."/>
            <person name="Parks D.H."/>
            <person name="Jiang X."/>
            <person name="Yin X."/>
            <person name="Woodcroft B.J."/>
            <person name="Tyson G.W."/>
            <person name="Hugenholtz P."/>
            <person name="Polz M.F."/>
            <person name="Zhang T."/>
        </authorList>
    </citation>
    <scope>NUCLEOTIDE SEQUENCE</scope>
    <source>
        <strain evidence="2">HKST-UBA01</strain>
    </source>
</reference>
<evidence type="ECO:0000313" key="3">
    <source>
        <dbReference type="Proteomes" id="UP000697710"/>
    </source>
</evidence>
<feature type="transmembrane region" description="Helical" evidence="1">
    <location>
        <begin position="12"/>
        <end position="31"/>
    </location>
</feature>
<dbReference type="AlphaFoldDB" id="A0A956M358"/>
<proteinExistence type="predicted"/>
<accession>A0A956M358</accession>
<organism evidence="2 3">
    <name type="scientific">Eiseniibacteriota bacterium</name>
    <dbReference type="NCBI Taxonomy" id="2212470"/>
    <lineage>
        <taxon>Bacteria</taxon>
        <taxon>Candidatus Eiseniibacteriota</taxon>
    </lineage>
</organism>
<feature type="transmembrane region" description="Helical" evidence="1">
    <location>
        <begin position="92"/>
        <end position="113"/>
    </location>
</feature>
<name>A0A956M358_UNCEI</name>
<keyword evidence="1" id="KW-0472">Membrane</keyword>
<evidence type="ECO:0000256" key="1">
    <source>
        <dbReference type="SAM" id="Phobius"/>
    </source>
</evidence>